<dbReference type="Pfam" id="PF01928">
    <property type="entry name" value="CYTH"/>
    <property type="match status" value="1"/>
</dbReference>
<dbReference type="InterPro" id="IPR023577">
    <property type="entry name" value="CYTH_domain"/>
</dbReference>
<sequence>MAQEIELKFIVQPEALEAVRNVLNGLSGEHHAPRQLHNVYYETPDNQLRNHGTGLRVRGDNGRYEMTVKTAGRVVGGVHQHPEYNVALDSAELDLARFPADIWPDGLTADALQSQVRPLFSTDFQREKWVVTHGESRIELALDRGEVKAGEHSEPLCELEMELLEGQLADILKLARQLVAVPGLRQGSLSKAARGYHLAQGNAVRAILPLTVIKMQPKATVEQGLQTALEAALSHWQYHEELWVRGNTLAKSQVQQAIGLVRHILALFGGVVPRKASARLRDLLTQCEVSLVSDASAETLAFGSEISTAKLALTEWLLTQGWQPFIDEKDRRKLDDSFKRYADIHLSRHAAELKQAFLQSCGERYRDQLPRLYRELDAIRTLAGVYPGEAALDWIDTWDALRHAIENGLRSDIESLRHEAIAQSPFWLHSGKK</sequence>
<dbReference type="EMBL" id="RHXB01000006">
    <property type="protein sequence ID" value="RSE26054.1"/>
    <property type="molecule type" value="Genomic_DNA"/>
</dbReference>
<dbReference type="SMART" id="SM01118">
    <property type="entry name" value="CYTH"/>
    <property type="match status" value="1"/>
</dbReference>
<dbReference type="InterPro" id="IPR033469">
    <property type="entry name" value="CYTH-like_dom_sf"/>
</dbReference>
<comment type="caution">
    <text evidence="3">The sequence shown here is derived from an EMBL/GenBank/DDBJ whole genome shotgun (WGS) entry which is preliminary data.</text>
</comment>
<dbReference type="PANTHER" id="PTHR39569:SF1">
    <property type="entry name" value="INORGANIC TRIPHOSPHATASE"/>
    <property type="match status" value="1"/>
</dbReference>
<dbReference type="Proteomes" id="UP000275331">
    <property type="component" value="Unassembled WGS sequence"/>
</dbReference>
<reference evidence="3 4" key="1">
    <citation type="submission" date="2018-10" db="EMBL/GenBank/DDBJ databases">
        <title>Transmission dynamics of multidrug resistant bacteria on intensive care unit surfaces.</title>
        <authorList>
            <person name="D'Souza A.W."/>
            <person name="Potter R.F."/>
            <person name="Wallace M."/>
            <person name="Shupe A."/>
            <person name="Patel S."/>
            <person name="Sun S."/>
            <person name="Gul D."/>
            <person name="Kwon J.H."/>
            <person name="Andleeb S."/>
            <person name="Burnham C.-A.D."/>
            <person name="Dantas G."/>
        </authorList>
    </citation>
    <scope>NUCLEOTIDE SEQUENCE [LARGE SCALE GENOMIC DNA]</scope>
    <source>
        <strain evidence="3 4">AS_373</strain>
    </source>
</reference>
<feature type="domain" description="CHAD" evidence="2">
    <location>
        <begin position="218"/>
        <end position="433"/>
    </location>
</feature>
<feature type="domain" description="CYTH" evidence="1">
    <location>
        <begin position="2"/>
        <end position="202"/>
    </location>
</feature>
<dbReference type="PROSITE" id="PS51707">
    <property type="entry name" value="CYTH"/>
    <property type="match status" value="1"/>
</dbReference>
<dbReference type="PROSITE" id="PS51708">
    <property type="entry name" value="CHAD"/>
    <property type="match status" value="1"/>
</dbReference>
<dbReference type="Gene3D" id="2.40.320.10">
    <property type="entry name" value="Hypothetical Protein Pfu-838710-001"/>
    <property type="match status" value="1"/>
</dbReference>
<evidence type="ECO:0000313" key="4">
    <source>
        <dbReference type="Proteomes" id="UP000275331"/>
    </source>
</evidence>
<dbReference type="InterPro" id="IPR039013">
    <property type="entry name" value="YgiF"/>
</dbReference>
<evidence type="ECO:0000259" key="1">
    <source>
        <dbReference type="PROSITE" id="PS51707"/>
    </source>
</evidence>
<accession>A0A3R9F0S8</accession>
<dbReference type="GO" id="GO:0046872">
    <property type="term" value="F:metal ion binding"/>
    <property type="evidence" value="ECO:0007669"/>
    <property type="project" value="TreeGrafter"/>
</dbReference>
<dbReference type="RefSeq" id="WP_125293726.1">
    <property type="nucleotide sequence ID" value="NZ_JAPTZM010000002.1"/>
</dbReference>
<dbReference type="SUPFAM" id="SSF55154">
    <property type="entry name" value="CYTH-like phosphatases"/>
    <property type="match status" value="1"/>
</dbReference>
<dbReference type="CDD" id="cd07756">
    <property type="entry name" value="CYTH-like_Pase_CHAD"/>
    <property type="match status" value="1"/>
</dbReference>
<name>A0A3R9F0S8_9ENTR</name>
<dbReference type="InterPro" id="IPR007899">
    <property type="entry name" value="CHAD_dom"/>
</dbReference>
<organism evidence="3 4">
    <name type="scientific">Atlantibacter subterraneus</name>
    <dbReference type="NCBI Taxonomy" id="255519"/>
    <lineage>
        <taxon>Bacteria</taxon>
        <taxon>Pseudomonadati</taxon>
        <taxon>Pseudomonadota</taxon>
        <taxon>Gammaproteobacteria</taxon>
        <taxon>Enterobacterales</taxon>
        <taxon>Enterobacteriaceae</taxon>
        <taxon>Atlantibacter</taxon>
    </lineage>
</organism>
<dbReference type="AlphaFoldDB" id="A0A3R9F0S8"/>
<dbReference type="Pfam" id="PF05235">
    <property type="entry name" value="CHAD"/>
    <property type="match status" value="1"/>
</dbReference>
<dbReference type="FunFam" id="2.40.320.10:FF:000002">
    <property type="entry name" value="Adenylate cyclase"/>
    <property type="match status" value="1"/>
</dbReference>
<evidence type="ECO:0000259" key="2">
    <source>
        <dbReference type="PROSITE" id="PS51708"/>
    </source>
</evidence>
<proteinExistence type="predicted"/>
<evidence type="ECO:0000313" key="3">
    <source>
        <dbReference type="EMBL" id="RSE26054.1"/>
    </source>
</evidence>
<dbReference type="OrthoDB" id="3034217at2"/>
<gene>
    <name evidence="3" type="ORF">EGT71_10905</name>
</gene>
<dbReference type="PANTHER" id="PTHR39569">
    <property type="entry name" value="INORGANIC TRIPHOSPHATASE"/>
    <property type="match status" value="1"/>
</dbReference>
<protein>
    <submittedName>
        <fullName evidence="3">Inorganic triphosphatase</fullName>
    </submittedName>
</protein>
<dbReference type="GO" id="GO:0050355">
    <property type="term" value="F:inorganic triphosphate phosphatase activity"/>
    <property type="evidence" value="ECO:0007669"/>
    <property type="project" value="InterPro"/>
</dbReference>